<dbReference type="EMBL" id="QWLN02004155">
    <property type="protein sequence ID" value="TEA39475.1"/>
    <property type="molecule type" value="Genomic_DNA"/>
</dbReference>
<evidence type="ECO:0000256" key="1">
    <source>
        <dbReference type="SAM" id="MobiDB-lite"/>
    </source>
</evidence>
<feature type="non-terminal residue" evidence="3">
    <location>
        <position position="1"/>
    </location>
</feature>
<protein>
    <submittedName>
        <fullName evidence="3">Uncharacterized protein</fullName>
    </submittedName>
</protein>
<feature type="compositionally biased region" description="Basic and acidic residues" evidence="1">
    <location>
        <begin position="236"/>
        <end position="251"/>
    </location>
</feature>
<comment type="caution">
    <text evidence="3">The sequence shown here is derived from an EMBL/GenBank/DDBJ whole genome shotgun (WGS) entry which is preliminary data.</text>
</comment>
<dbReference type="Proteomes" id="UP000295264">
    <property type="component" value="Unassembled WGS sequence"/>
</dbReference>
<evidence type="ECO:0000313" key="3">
    <source>
        <dbReference type="EMBL" id="TEA39475.1"/>
    </source>
</evidence>
<keyword evidence="4" id="KW-1185">Reference proteome</keyword>
<organism evidence="3 4">
    <name type="scientific">Sousa chinensis</name>
    <name type="common">Indo-pacific humpbacked dolphin</name>
    <name type="synonym">Steno chinensis</name>
    <dbReference type="NCBI Taxonomy" id="103600"/>
    <lineage>
        <taxon>Eukaryota</taxon>
        <taxon>Metazoa</taxon>
        <taxon>Chordata</taxon>
        <taxon>Craniata</taxon>
        <taxon>Vertebrata</taxon>
        <taxon>Euteleostomi</taxon>
        <taxon>Mammalia</taxon>
        <taxon>Eutheria</taxon>
        <taxon>Laurasiatheria</taxon>
        <taxon>Artiodactyla</taxon>
        <taxon>Whippomorpha</taxon>
        <taxon>Cetacea</taxon>
        <taxon>Odontoceti</taxon>
        <taxon>Delphinidae</taxon>
        <taxon>Sousa</taxon>
    </lineage>
</organism>
<proteinExistence type="predicted"/>
<feature type="region of interest" description="Disordered" evidence="1">
    <location>
        <begin position="377"/>
        <end position="399"/>
    </location>
</feature>
<keyword evidence="2" id="KW-1133">Transmembrane helix</keyword>
<dbReference type="AlphaFoldDB" id="A0A484GUS8"/>
<keyword evidence="2" id="KW-0472">Membrane</keyword>
<name>A0A484GUS8_SOUCH</name>
<keyword evidence="2" id="KW-0812">Transmembrane</keyword>
<accession>A0A484GUS8</accession>
<feature type="compositionally biased region" description="Basic residues" evidence="1">
    <location>
        <begin position="377"/>
        <end position="391"/>
    </location>
</feature>
<reference evidence="3 4" key="1">
    <citation type="journal article" date="2018" name="Genomics">
        <title>Molecular footprints of inshore aquatic adaptation in Indo-Pacific humpback dolphin (Sousa chinensis).</title>
        <authorList>
            <person name="Ming Y."/>
            <person name="Jian J."/>
            <person name="Yu F."/>
            <person name="Yu X."/>
            <person name="Wang J."/>
            <person name="Liu W."/>
        </authorList>
    </citation>
    <scope>NUCLEOTIDE SEQUENCE [LARGE SCALE GENOMIC DNA]</scope>
    <source>
        <strain evidence="3">MY-2018</strain>
        <tissue evidence="3">Skin</tissue>
    </source>
</reference>
<feature type="transmembrane region" description="Helical" evidence="2">
    <location>
        <begin position="125"/>
        <end position="142"/>
    </location>
</feature>
<evidence type="ECO:0000256" key="2">
    <source>
        <dbReference type="SAM" id="Phobius"/>
    </source>
</evidence>
<feature type="region of interest" description="Disordered" evidence="1">
    <location>
        <begin position="227"/>
        <end position="270"/>
    </location>
</feature>
<evidence type="ECO:0000313" key="4">
    <source>
        <dbReference type="Proteomes" id="UP000295264"/>
    </source>
</evidence>
<sequence length="435" mass="48816">RHVPLSTLTQSIIPDQGRSGYAMGRTGRRAFQEGELLHFGREGLVEALLPGDEGLAHSVVVVAHHAAVSAHLVDEGLQEDSPVSGPTCVLAILPHFHAYEWTAPPEVMEFHCSAYEFVYHQLQKSVFVCLFFFFFFFTIRIVNQKSLQTSNLGLPNPEQRVNVPLQRSIVCSQFVRDYSLTRIQRNTRAVTSQFRQAIPGSGKSLPSTVRTEYKHGFLPSISFTNSSKILRPPTGPERKSCPHLKDEETRDFLGGPVVKSPPSNAGDARSTPEKTIILKRVYTVFFCLLVWFFNKGNDTTAVQREWSIPKNWNVSGGFIKEIISLGDKINQLTTIIFTFSQRQKSLTTTPKSGGPEPKKFCPKIKFGHHEHLTRPFRKKQTVSSEKHRRQAPGRGPSPCQNHRAVTLACLVRGGFRLFRLVLVSSGLKVSRRSDI</sequence>
<gene>
    <name evidence="3" type="ORF">DBR06_SOUSAS2110260</name>
</gene>